<dbReference type="Proteomes" id="UP001596303">
    <property type="component" value="Unassembled WGS sequence"/>
</dbReference>
<evidence type="ECO:0000259" key="1">
    <source>
        <dbReference type="Pfam" id="PF00561"/>
    </source>
</evidence>
<accession>A0ABW1SAS6</accession>
<reference evidence="3" key="1">
    <citation type="journal article" date="2019" name="Int. J. Syst. Evol. Microbiol.">
        <title>The Global Catalogue of Microorganisms (GCM) 10K type strain sequencing project: providing services to taxonomists for standard genome sequencing and annotation.</title>
        <authorList>
            <consortium name="The Broad Institute Genomics Platform"/>
            <consortium name="The Broad Institute Genome Sequencing Center for Infectious Disease"/>
            <person name="Wu L."/>
            <person name="Ma J."/>
        </authorList>
    </citation>
    <scope>NUCLEOTIDE SEQUENCE [LARGE SCALE GENOMIC DNA]</scope>
    <source>
        <strain evidence="3">CGMCC-1.15741</strain>
    </source>
</reference>
<dbReference type="SUPFAM" id="SSF53474">
    <property type="entry name" value="alpha/beta-Hydrolases"/>
    <property type="match status" value="1"/>
</dbReference>
<proteinExistence type="predicted"/>
<organism evidence="2 3">
    <name type="scientific">Ponticaulis profundi</name>
    <dbReference type="NCBI Taxonomy" id="2665222"/>
    <lineage>
        <taxon>Bacteria</taxon>
        <taxon>Pseudomonadati</taxon>
        <taxon>Pseudomonadota</taxon>
        <taxon>Alphaproteobacteria</taxon>
        <taxon>Hyphomonadales</taxon>
        <taxon>Hyphomonadaceae</taxon>
        <taxon>Ponticaulis</taxon>
    </lineage>
</organism>
<evidence type="ECO:0000313" key="3">
    <source>
        <dbReference type="Proteomes" id="UP001596303"/>
    </source>
</evidence>
<sequence>MAHVSANGIGLEYEEFGSRIGTPLLLISGFSQQSTSWPESFVDGLVDAGFWVITFDNRDIGLSHQFDDKGIPDLSRIVAGLKDGTAPDLAPYLLDDMADDAAALLTELEATPAIVMGVSMGGMITQLLALRHPDKVKAIIPTMTTSGDLSLPPATPEAQQALLARPDPPSRRNVIDVAIKSRRVIGSVDGLRNTDDEIAMDAGRAFDRAFRPAGTARQYAAIVAQPRWHERLSTLNVPTMVLHGAVDPLIRPASGKDVADRIPGASFVEVEGWGHDMPVRAVPTLLEHVTGFANQFKN</sequence>
<dbReference type="Gene3D" id="3.40.50.1820">
    <property type="entry name" value="alpha/beta hydrolase"/>
    <property type="match status" value="1"/>
</dbReference>
<protein>
    <submittedName>
        <fullName evidence="2">Alpha/beta fold hydrolase</fullName>
    </submittedName>
</protein>
<name>A0ABW1SAS6_9PROT</name>
<keyword evidence="3" id="KW-1185">Reference proteome</keyword>
<gene>
    <name evidence="2" type="ORF">ACFQDM_11685</name>
</gene>
<evidence type="ECO:0000313" key="2">
    <source>
        <dbReference type="EMBL" id="MFC6198747.1"/>
    </source>
</evidence>
<keyword evidence="2" id="KW-0378">Hydrolase</keyword>
<dbReference type="RefSeq" id="WP_377379234.1">
    <property type="nucleotide sequence ID" value="NZ_JBHSSW010000013.1"/>
</dbReference>
<dbReference type="InterPro" id="IPR029058">
    <property type="entry name" value="AB_hydrolase_fold"/>
</dbReference>
<dbReference type="PANTHER" id="PTHR43433:SF5">
    <property type="entry name" value="AB HYDROLASE-1 DOMAIN-CONTAINING PROTEIN"/>
    <property type="match status" value="1"/>
</dbReference>
<dbReference type="EMBL" id="JBHSSW010000013">
    <property type="protein sequence ID" value="MFC6198747.1"/>
    <property type="molecule type" value="Genomic_DNA"/>
</dbReference>
<dbReference type="InterPro" id="IPR000073">
    <property type="entry name" value="AB_hydrolase_1"/>
</dbReference>
<dbReference type="Pfam" id="PF00561">
    <property type="entry name" value="Abhydrolase_1"/>
    <property type="match status" value="1"/>
</dbReference>
<feature type="domain" description="AB hydrolase-1" evidence="1">
    <location>
        <begin position="23"/>
        <end position="276"/>
    </location>
</feature>
<dbReference type="GO" id="GO:0016787">
    <property type="term" value="F:hydrolase activity"/>
    <property type="evidence" value="ECO:0007669"/>
    <property type="project" value="UniProtKB-KW"/>
</dbReference>
<dbReference type="PANTHER" id="PTHR43433">
    <property type="entry name" value="HYDROLASE, ALPHA/BETA FOLD FAMILY PROTEIN"/>
    <property type="match status" value="1"/>
</dbReference>
<comment type="caution">
    <text evidence="2">The sequence shown here is derived from an EMBL/GenBank/DDBJ whole genome shotgun (WGS) entry which is preliminary data.</text>
</comment>
<dbReference type="InterPro" id="IPR050471">
    <property type="entry name" value="AB_hydrolase"/>
</dbReference>